<dbReference type="InterPro" id="IPR051677">
    <property type="entry name" value="AfsR-DnrI-RedD_regulator"/>
</dbReference>
<dbReference type="InterPro" id="IPR027417">
    <property type="entry name" value="P-loop_NTPase"/>
</dbReference>
<evidence type="ECO:0000256" key="3">
    <source>
        <dbReference type="ARBA" id="ARBA00023125"/>
    </source>
</evidence>
<feature type="domain" description="OmpR/PhoB-type" evidence="6">
    <location>
        <begin position="1"/>
        <end position="107"/>
    </location>
</feature>
<feature type="DNA-binding region" description="OmpR/PhoB-type" evidence="5">
    <location>
        <begin position="1"/>
        <end position="107"/>
    </location>
</feature>
<dbReference type="PANTHER" id="PTHR35807:SF1">
    <property type="entry name" value="TRANSCRIPTIONAL REGULATOR REDD"/>
    <property type="match status" value="1"/>
</dbReference>
<dbReference type="InterPro" id="IPR011990">
    <property type="entry name" value="TPR-like_helical_dom_sf"/>
</dbReference>
<dbReference type="SUPFAM" id="SSF52540">
    <property type="entry name" value="P-loop containing nucleoside triphosphate hydrolases"/>
    <property type="match status" value="1"/>
</dbReference>
<dbReference type="InterPro" id="IPR005158">
    <property type="entry name" value="BTAD"/>
</dbReference>
<dbReference type="CDD" id="cd15831">
    <property type="entry name" value="BTAD"/>
    <property type="match status" value="1"/>
</dbReference>
<keyword evidence="4" id="KW-0804">Transcription</keyword>
<name>A0ABN2L155_9ACTN</name>
<evidence type="ECO:0000313" key="7">
    <source>
        <dbReference type="EMBL" id="GAA1770331.1"/>
    </source>
</evidence>
<dbReference type="Gene3D" id="1.25.40.10">
    <property type="entry name" value="Tetratricopeptide repeat domain"/>
    <property type="match status" value="1"/>
</dbReference>
<dbReference type="PANTHER" id="PTHR35807">
    <property type="entry name" value="TRANSCRIPTIONAL REGULATOR REDD-RELATED"/>
    <property type="match status" value="1"/>
</dbReference>
<dbReference type="SUPFAM" id="SSF48452">
    <property type="entry name" value="TPR-like"/>
    <property type="match status" value="2"/>
</dbReference>
<organism evidence="7 8">
    <name type="scientific">Luedemannella helvata</name>
    <dbReference type="NCBI Taxonomy" id="349315"/>
    <lineage>
        <taxon>Bacteria</taxon>
        <taxon>Bacillati</taxon>
        <taxon>Actinomycetota</taxon>
        <taxon>Actinomycetes</taxon>
        <taxon>Micromonosporales</taxon>
        <taxon>Micromonosporaceae</taxon>
        <taxon>Luedemannella</taxon>
    </lineage>
</organism>
<dbReference type="InterPro" id="IPR036388">
    <property type="entry name" value="WH-like_DNA-bd_sf"/>
</dbReference>
<evidence type="ECO:0000256" key="5">
    <source>
        <dbReference type="PROSITE-ProRule" id="PRU01091"/>
    </source>
</evidence>
<dbReference type="InterPro" id="IPR001867">
    <property type="entry name" value="OmpR/PhoB-type_DNA-bd"/>
</dbReference>
<dbReference type="Pfam" id="PF03704">
    <property type="entry name" value="BTAD"/>
    <property type="match status" value="1"/>
</dbReference>
<dbReference type="InterPro" id="IPR041664">
    <property type="entry name" value="AAA_16"/>
</dbReference>
<keyword evidence="8" id="KW-1185">Reference proteome</keyword>
<dbReference type="Proteomes" id="UP001500655">
    <property type="component" value="Unassembled WGS sequence"/>
</dbReference>
<evidence type="ECO:0000259" key="6">
    <source>
        <dbReference type="PROSITE" id="PS51755"/>
    </source>
</evidence>
<accession>A0ABN2L155</accession>
<dbReference type="SMART" id="SM00862">
    <property type="entry name" value="Trans_reg_C"/>
    <property type="match status" value="1"/>
</dbReference>
<keyword evidence="2" id="KW-0805">Transcription regulation</keyword>
<evidence type="ECO:0000313" key="8">
    <source>
        <dbReference type="Proteomes" id="UP001500655"/>
    </source>
</evidence>
<keyword evidence="3 5" id="KW-0238">DNA-binding</keyword>
<sequence length="1200" mass="126696">MPDGGHHESALHISVLGEVSAARGGQPLDLGGRRQRSVLALLVLARGDAVGADRLVHDLWGEDAPTTATGALQAFVSHLRRRLEPGRTARSRGTVIVSVGPGYALRVPDDAVDAWRFERDLHRATGQPDPAVAAAVLSAALDLWRGPALVEYADHRWAQAEAARLGELREVAREQLVAARLACGQSAVLVPEIERLVGEQPLREERWRLLVLALYRAHRQADALAALRRARQVLADELGVDPGPALRELEAEVLAQSPALALPRQPVAPPARPDAPASAPLTAEQPVIGASPAGEALVERGAEMADLRACLHDVLAGQGRLALVQGPAGIGKTRLLAEARRIAAGDGIRVLTARGSQLEREYGFGAVRQLFEPVVADPDAAGQLMAGAAASAAPVFDVAGDATRARSEGTLAALHGLYWLTVNLSARAPLLLAVDDVQWCDSGSLRFLAYLVRRVEDLPVLVVATLRTGEPHADEALLAELAHDPATVTVRPGPLSATGVADLVRGRLGADADAAFVTACHRTTSGNPLLLRQLLRALQAEAVRPDSSHADTVTAIGSRAISSLVLMRLGRMPPAATATARAIAVLGDGATLPAVAALCGSTEDDAAAVVATLAKAEVLRDEYPLGFVHPLVADAVYRDLPPGQRQLQHERAARILHDAHAPAERVAAHLMHVPHRADPWVVAVLRSAAATAADRGTPDAASRYLRRALLEPPPADARADVLQELGRLESMADGPAAIADLRAAYDLITDPARRAAVAQMLARTMVFAGTPGSATAFAARAAGELPDDLVDEWQGLKGLERIGGYMHDLDPRLWRVGNPAVVGDGPGARMLAADLAWEKLIDGTDRAGAVELARFALADGVLMDVDIGLLWVVAGVVLHMAGEDTTAFWDGALERAHQRGAMFSALATHLWRGYAEWESGDLRAGLESVTTSHEQSAIWGSSVGLPYTEAFTIGMLIDRGDVAGARTFLEGVRHRARYGDGSRLFGEAHARLLIEEGDHQAALTALDEVRLVQRATRNPVWRPARTLRGLALAGLGRRDEALVLLAEELRAARAWGTPGLVGRTLRVVGEVKGPEGGDDLRAAVALLAGSRARLEYGRALAALAAHHDRAAAVPLLTEAYDIAQRCGADGLRSAVAARLAAAGVPPPPPVAEAALTRTERLVAEHAAAGADERAIAQALLVTPRLVQTTLAALRERGLVQ</sequence>
<dbReference type="RefSeq" id="WP_344086099.1">
    <property type="nucleotide sequence ID" value="NZ_BAAALS010000028.1"/>
</dbReference>
<dbReference type="EMBL" id="BAAALS010000028">
    <property type="protein sequence ID" value="GAA1770331.1"/>
    <property type="molecule type" value="Genomic_DNA"/>
</dbReference>
<dbReference type="InterPro" id="IPR016032">
    <property type="entry name" value="Sig_transdc_resp-reg_C-effctor"/>
</dbReference>
<protein>
    <submittedName>
        <fullName evidence="7">BTAD domain-containing putative transcriptional regulator</fullName>
    </submittedName>
</protein>
<evidence type="ECO:0000256" key="1">
    <source>
        <dbReference type="ARBA" id="ARBA00005820"/>
    </source>
</evidence>
<dbReference type="Pfam" id="PF00486">
    <property type="entry name" value="Trans_reg_C"/>
    <property type="match status" value="1"/>
</dbReference>
<dbReference type="SMART" id="SM01043">
    <property type="entry name" value="BTAD"/>
    <property type="match status" value="1"/>
</dbReference>
<dbReference type="PROSITE" id="PS51755">
    <property type="entry name" value="OMPR_PHOB"/>
    <property type="match status" value="1"/>
</dbReference>
<dbReference type="Gene3D" id="1.10.10.10">
    <property type="entry name" value="Winged helix-like DNA-binding domain superfamily/Winged helix DNA-binding domain"/>
    <property type="match status" value="2"/>
</dbReference>
<dbReference type="Pfam" id="PF13191">
    <property type="entry name" value="AAA_16"/>
    <property type="match status" value="1"/>
</dbReference>
<evidence type="ECO:0000256" key="2">
    <source>
        <dbReference type="ARBA" id="ARBA00023015"/>
    </source>
</evidence>
<dbReference type="SUPFAM" id="SSF46894">
    <property type="entry name" value="C-terminal effector domain of the bipartite response regulators"/>
    <property type="match status" value="1"/>
</dbReference>
<evidence type="ECO:0000256" key="4">
    <source>
        <dbReference type="ARBA" id="ARBA00023163"/>
    </source>
</evidence>
<proteinExistence type="inferred from homology"/>
<reference evidence="7 8" key="1">
    <citation type="journal article" date="2019" name="Int. J. Syst. Evol. Microbiol.">
        <title>The Global Catalogue of Microorganisms (GCM) 10K type strain sequencing project: providing services to taxonomists for standard genome sequencing and annotation.</title>
        <authorList>
            <consortium name="The Broad Institute Genomics Platform"/>
            <consortium name="The Broad Institute Genome Sequencing Center for Infectious Disease"/>
            <person name="Wu L."/>
            <person name="Ma J."/>
        </authorList>
    </citation>
    <scope>NUCLEOTIDE SEQUENCE [LARGE SCALE GENOMIC DNA]</scope>
    <source>
        <strain evidence="7 8">JCM 13249</strain>
    </source>
</reference>
<comment type="similarity">
    <text evidence="1">Belongs to the AfsR/DnrI/RedD regulatory family.</text>
</comment>
<gene>
    <name evidence="7" type="ORF">GCM10009681_47170</name>
</gene>
<comment type="caution">
    <text evidence="7">The sequence shown here is derived from an EMBL/GenBank/DDBJ whole genome shotgun (WGS) entry which is preliminary data.</text>
</comment>